<dbReference type="STRING" id="7176.B0XDY6"/>
<evidence type="ECO:0000256" key="2">
    <source>
        <dbReference type="ARBA" id="ARBA00023134"/>
    </source>
</evidence>
<feature type="compositionally biased region" description="Polar residues" evidence="3">
    <location>
        <begin position="278"/>
        <end position="293"/>
    </location>
</feature>
<evidence type="ECO:0000313" key="4">
    <source>
        <dbReference type="EMBL" id="EDS45693.1"/>
    </source>
</evidence>
<name>B0XDY6_CULQU</name>
<sequence length="348" mass="38805">MLPVDPCSDQVRSSQPKSKLGPPQLQVKFTTLNCMVRGTVDHHHSKNHFESCGKLAGVRPSHRSSSSSESVAQCYGCVVLHRQALVVKVRFGGSFRAVQRGGKFKFNARAREDLRRLLEVYSVGDHVDQRATMLTSKAHLLMTVSVVVLSSSFVVQAQMTKKIVGLANPSNFVKDTKILSRNLRPLRPNRRSVDSIESLGIRNPEQTNPSVTDFVTECTVLIVAAGTGEFDSGQVRENALLAFTLGVKQLIVDVNKMESAEPPFNEDRFRTSKRKSHLTSIRSATTRPPSLSCPSPDGTETCWNRPQERAQPGPDRSFLDRARDISCKMYMDKEWKAHSDIQIQNEED</sequence>
<evidence type="ECO:0000256" key="3">
    <source>
        <dbReference type="SAM" id="MobiDB-lite"/>
    </source>
</evidence>
<evidence type="ECO:0000313" key="6">
    <source>
        <dbReference type="Proteomes" id="UP000002320"/>
    </source>
</evidence>
<dbReference type="OrthoDB" id="342024at2759"/>
<proteinExistence type="predicted"/>
<dbReference type="eggNOG" id="KOG0052">
    <property type="taxonomic scope" value="Eukaryota"/>
</dbReference>
<dbReference type="EMBL" id="DS232790">
    <property type="protein sequence ID" value="EDS45693.1"/>
    <property type="molecule type" value="Genomic_DNA"/>
</dbReference>
<feature type="region of interest" description="Disordered" evidence="3">
    <location>
        <begin position="1"/>
        <end position="23"/>
    </location>
</feature>
<dbReference type="HOGENOM" id="CLU_797555_0_0_1"/>
<reference evidence="4" key="1">
    <citation type="submission" date="2007-03" db="EMBL/GenBank/DDBJ databases">
        <title>Annotation of Culex pipiens quinquefasciatus.</title>
        <authorList>
            <consortium name="The Broad Institute Genome Sequencing Platform"/>
            <person name="Atkinson P.W."/>
            <person name="Hemingway J."/>
            <person name="Christensen B.M."/>
            <person name="Higgs S."/>
            <person name="Kodira C."/>
            <person name="Hannick L."/>
            <person name="Megy K."/>
            <person name="O'Leary S."/>
            <person name="Pearson M."/>
            <person name="Haas B.J."/>
            <person name="Mauceli E."/>
            <person name="Wortman J.R."/>
            <person name="Lee N.H."/>
            <person name="Guigo R."/>
            <person name="Stanke M."/>
            <person name="Alvarado L."/>
            <person name="Amedeo P."/>
            <person name="Antoine C.H."/>
            <person name="Arensburger P."/>
            <person name="Bidwell S.L."/>
            <person name="Crawford M."/>
            <person name="Camaro F."/>
            <person name="Devon K."/>
            <person name="Engels R."/>
            <person name="Hammond M."/>
            <person name="Howarth C."/>
            <person name="Koehrsen M."/>
            <person name="Lawson D."/>
            <person name="Montgomery P."/>
            <person name="Nene V."/>
            <person name="Nusbaum C."/>
            <person name="Puiu D."/>
            <person name="Romero-Severson J."/>
            <person name="Severson D.W."/>
            <person name="Shumway M."/>
            <person name="Sisk P."/>
            <person name="Stolte C."/>
            <person name="Zeng Q."/>
            <person name="Eisenstadt E."/>
            <person name="Fraser-Liggett C."/>
            <person name="Strausberg R."/>
            <person name="Galagan J."/>
            <person name="Birren B."/>
            <person name="Collins F.H."/>
        </authorList>
    </citation>
    <scope>NUCLEOTIDE SEQUENCE [LARGE SCALE GENOMIC DNA]</scope>
    <source>
        <strain evidence="4">JHB</strain>
    </source>
</reference>
<dbReference type="KEGG" id="cqu:CpipJ_CPIJ017526"/>
<dbReference type="Proteomes" id="UP000002320">
    <property type="component" value="Unassembled WGS sequence"/>
</dbReference>
<dbReference type="AlphaFoldDB" id="B0XDY6"/>
<keyword evidence="1" id="KW-0547">Nucleotide-binding</keyword>
<organism>
    <name type="scientific">Culex quinquefasciatus</name>
    <name type="common">Southern house mosquito</name>
    <name type="synonym">Culex pungens</name>
    <dbReference type="NCBI Taxonomy" id="7176"/>
    <lineage>
        <taxon>Eukaryota</taxon>
        <taxon>Metazoa</taxon>
        <taxon>Ecdysozoa</taxon>
        <taxon>Arthropoda</taxon>
        <taxon>Hexapoda</taxon>
        <taxon>Insecta</taxon>
        <taxon>Pterygota</taxon>
        <taxon>Neoptera</taxon>
        <taxon>Endopterygota</taxon>
        <taxon>Diptera</taxon>
        <taxon>Nematocera</taxon>
        <taxon>Culicoidea</taxon>
        <taxon>Culicidae</taxon>
        <taxon>Culicinae</taxon>
        <taxon>Culicini</taxon>
        <taxon>Culex</taxon>
        <taxon>Culex</taxon>
    </lineage>
</organism>
<reference evidence="5" key="2">
    <citation type="submission" date="2020-05" db="UniProtKB">
        <authorList>
            <consortium name="EnsemblMetazoa"/>
        </authorList>
    </citation>
    <scope>IDENTIFICATION</scope>
    <source>
        <strain evidence="5">JHB</strain>
    </source>
</reference>
<dbReference type="VEuPathDB" id="VectorBase:CQUJHB006650"/>
<dbReference type="InParanoid" id="B0XDY6"/>
<keyword evidence="6" id="KW-1185">Reference proteome</keyword>
<feature type="region of interest" description="Disordered" evidence="3">
    <location>
        <begin position="262"/>
        <end position="318"/>
    </location>
</feature>
<protein>
    <submittedName>
        <fullName evidence="4 5">Uncharacterized protein</fullName>
    </submittedName>
</protein>
<dbReference type="EnsemblMetazoa" id="CPIJ017526-RA">
    <property type="protein sequence ID" value="CPIJ017526-PA"/>
    <property type="gene ID" value="CPIJ017526"/>
</dbReference>
<dbReference type="Gene3D" id="3.40.50.300">
    <property type="entry name" value="P-loop containing nucleotide triphosphate hydrolases"/>
    <property type="match status" value="1"/>
</dbReference>
<evidence type="ECO:0000313" key="5">
    <source>
        <dbReference type="EnsemblMetazoa" id="CPIJ017526-PA"/>
    </source>
</evidence>
<dbReference type="InterPro" id="IPR050100">
    <property type="entry name" value="TRAFAC_GTPase_members"/>
</dbReference>
<evidence type="ECO:0000256" key="1">
    <source>
        <dbReference type="ARBA" id="ARBA00022741"/>
    </source>
</evidence>
<dbReference type="VEuPathDB" id="VectorBase:CPIJ017526"/>
<dbReference type="InterPro" id="IPR027417">
    <property type="entry name" value="P-loop_NTPase"/>
</dbReference>
<gene>
    <name evidence="5" type="primary">6051413</name>
    <name evidence="4" type="ORF">CpipJ_CPIJ017526</name>
</gene>
<keyword evidence="2" id="KW-0342">GTP-binding</keyword>
<accession>B0XDY6</accession>
<dbReference type="GO" id="GO:0005525">
    <property type="term" value="F:GTP binding"/>
    <property type="evidence" value="ECO:0007669"/>
    <property type="project" value="UniProtKB-KW"/>
</dbReference>
<dbReference type="PANTHER" id="PTHR23115">
    <property type="entry name" value="TRANSLATION FACTOR"/>
    <property type="match status" value="1"/>
</dbReference>